<dbReference type="Gene3D" id="1.20.120.1630">
    <property type="match status" value="1"/>
</dbReference>
<feature type="transmembrane region" description="Helical" evidence="1">
    <location>
        <begin position="49"/>
        <end position="70"/>
    </location>
</feature>
<proteinExistence type="predicted"/>
<keyword evidence="1" id="KW-0472">Membrane</keyword>
<feature type="non-terminal residue" evidence="2">
    <location>
        <position position="1"/>
    </location>
</feature>
<evidence type="ECO:0000313" key="2">
    <source>
        <dbReference type="EMBL" id="SVC64403.1"/>
    </source>
</evidence>
<gene>
    <name evidence="2" type="ORF">METZ01_LOCUS317257</name>
</gene>
<dbReference type="AlphaFoldDB" id="A0A382NT95"/>
<reference evidence="2" key="1">
    <citation type="submission" date="2018-05" db="EMBL/GenBank/DDBJ databases">
        <authorList>
            <person name="Lanie J.A."/>
            <person name="Ng W.-L."/>
            <person name="Kazmierczak K.M."/>
            <person name="Andrzejewski T.M."/>
            <person name="Davidsen T.M."/>
            <person name="Wayne K.J."/>
            <person name="Tettelin H."/>
            <person name="Glass J.I."/>
            <person name="Rusch D."/>
            <person name="Podicherti R."/>
            <person name="Tsui H.-C.T."/>
            <person name="Winkler M.E."/>
        </authorList>
    </citation>
    <scope>NUCLEOTIDE SEQUENCE</scope>
</reference>
<feature type="transmembrane region" description="Helical" evidence="1">
    <location>
        <begin position="17"/>
        <end position="37"/>
    </location>
</feature>
<dbReference type="EMBL" id="UINC01102631">
    <property type="protein sequence ID" value="SVC64403.1"/>
    <property type="molecule type" value="Genomic_DNA"/>
</dbReference>
<sequence length="174" mass="19205">MGQGNIDEGVPMSTVRYILAVLLVVGLPPGLLMWFIVHPFVGFWRGLGIRISLVTNAAVMVASAVCLWFLRASLLGLDLGTNWPLVGLGLALGVVAIRMGFAHRKYLTFRILVGVPEFASTEEEQGALLTEGPYERIRHPRYMEVMTWTFAYAFIANFVGVYILALVTTPLVHL</sequence>
<name>A0A382NT95_9ZZZZ</name>
<accession>A0A382NT95</accession>
<keyword evidence="1" id="KW-0812">Transmembrane</keyword>
<feature type="non-terminal residue" evidence="2">
    <location>
        <position position="174"/>
    </location>
</feature>
<feature type="transmembrane region" description="Helical" evidence="1">
    <location>
        <begin position="82"/>
        <end position="101"/>
    </location>
</feature>
<keyword evidence="1" id="KW-1133">Transmembrane helix</keyword>
<evidence type="ECO:0000256" key="1">
    <source>
        <dbReference type="SAM" id="Phobius"/>
    </source>
</evidence>
<organism evidence="2">
    <name type="scientific">marine metagenome</name>
    <dbReference type="NCBI Taxonomy" id="408172"/>
    <lineage>
        <taxon>unclassified sequences</taxon>
        <taxon>metagenomes</taxon>
        <taxon>ecological metagenomes</taxon>
    </lineage>
</organism>
<protein>
    <recommendedName>
        <fullName evidence="3">Isoprenylcysteine carboxylmethyltransferase family protein</fullName>
    </recommendedName>
</protein>
<evidence type="ECO:0008006" key="3">
    <source>
        <dbReference type="Google" id="ProtNLM"/>
    </source>
</evidence>
<feature type="transmembrane region" description="Helical" evidence="1">
    <location>
        <begin position="145"/>
        <end position="167"/>
    </location>
</feature>